<name>A0ABM9DSD9_9HYPH</name>
<dbReference type="Proteomes" id="UP001153050">
    <property type="component" value="Unassembled WGS sequence"/>
</dbReference>
<dbReference type="RefSeq" id="WP_254017937.1">
    <property type="nucleotide sequence ID" value="NZ_CAKXZT010000117.1"/>
</dbReference>
<keyword evidence="2" id="KW-1185">Reference proteome</keyword>
<gene>
    <name evidence="1" type="ORF">MES5069_230024</name>
</gene>
<protein>
    <submittedName>
        <fullName evidence="1">Uncharacterized protein</fullName>
    </submittedName>
</protein>
<evidence type="ECO:0000313" key="2">
    <source>
        <dbReference type="Proteomes" id="UP001153050"/>
    </source>
</evidence>
<evidence type="ECO:0000313" key="1">
    <source>
        <dbReference type="EMBL" id="CAH2399606.1"/>
    </source>
</evidence>
<proteinExistence type="predicted"/>
<dbReference type="EMBL" id="CAKXZT010000117">
    <property type="protein sequence ID" value="CAH2399606.1"/>
    <property type="molecule type" value="Genomic_DNA"/>
</dbReference>
<sequence length="94" mass="10231">MAMTIEELEDALIGRAFKVGDKVKLNASALSRTYVAEPGTRAVITGEAFFLPSGRLVQPLVWQFTGKSQPYHQKDGAYSVVDFELVSRGAVINA</sequence>
<comment type="caution">
    <text evidence="1">The sequence shown here is derived from an EMBL/GenBank/DDBJ whole genome shotgun (WGS) entry which is preliminary data.</text>
</comment>
<organism evidence="1 2">
    <name type="scientific">Mesorhizobium escarrei</name>
    <dbReference type="NCBI Taxonomy" id="666018"/>
    <lineage>
        <taxon>Bacteria</taxon>
        <taxon>Pseudomonadati</taxon>
        <taxon>Pseudomonadota</taxon>
        <taxon>Alphaproteobacteria</taxon>
        <taxon>Hyphomicrobiales</taxon>
        <taxon>Phyllobacteriaceae</taxon>
        <taxon>Mesorhizobium</taxon>
    </lineage>
</organism>
<accession>A0ABM9DSD9</accession>
<reference evidence="1 2" key="1">
    <citation type="submission" date="2022-03" db="EMBL/GenBank/DDBJ databases">
        <authorList>
            <person name="Brunel B."/>
        </authorList>
    </citation>
    <scope>NUCLEOTIDE SEQUENCE [LARGE SCALE GENOMIC DNA]</scope>
    <source>
        <strain evidence="1">STM5069sample</strain>
    </source>
</reference>